<accession>A0A1D3DAG7</accession>
<dbReference type="VEuPathDB" id="ToxoDB:cyc_03158"/>
<sequence length="458" mass="50621">MKRGWEAATAALFCVLICPAISDFEVVASTAPPLAEFDKTGTAVEGALQPEALTASVDAANIGAESALADLFSEAETAGATEEELELLAGGLQPNNQGAPRRLLAVAGAGAMLLAGGAFAREHLSSIRWAFKALENALKNKPWSWTWYMMRMPRVDENVFPEFRLVADGLEGRAVGPPGAPVVIPGGALKEGTRRRTFLSIVKKPSQALADFLKLGPSERKKGFALKGRSYRPEYGREQAIWEAYVMQWHIPRNHPLFFSILTAFRSPRTGNIYLVLPRACCDLSQYYRDAPKSMDVQHAAAEMAYSLSRLHALGFLHRDIKPPNYFVSETGHIQLADFEMLWPISLPCPQEEATHTRGFTAPELSIDSSYVPFSIKTDVYALGVAFARLLSHVRMYQDVPNQKAFVRLIVKMVQDDIEKRITLDEVLADVYFQGIDWEKIGRGEGPPPCPLAKRLMD</sequence>
<evidence type="ECO:0000256" key="1">
    <source>
        <dbReference type="SAM" id="SignalP"/>
    </source>
</evidence>
<proteinExistence type="predicted"/>
<dbReference type="InterPro" id="IPR008271">
    <property type="entry name" value="Ser/Thr_kinase_AS"/>
</dbReference>
<keyword evidence="4" id="KW-1185">Reference proteome</keyword>
<reference evidence="3 4" key="1">
    <citation type="journal article" date="2016" name="BMC Genomics">
        <title>Comparative genomics reveals Cyclospora cayetanensis possesses coccidia-like metabolism and invasion components but unique surface antigens.</title>
        <authorList>
            <person name="Liu S."/>
            <person name="Wang L."/>
            <person name="Zheng H."/>
            <person name="Xu Z."/>
            <person name="Roellig D.M."/>
            <person name="Li N."/>
            <person name="Frace M.A."/>
            <person name="Tang K."/>
            <person name="Arrowood M.J."/>
            <person name="Moss D.M."/>
            <person name="Zhang L."/>
            <person name="Feng Y."/>
            <person name="Xiao L."/>
        </authorList>
    </citation>
    <scope>NUCLEOTIDE SEQUENCE [LARGE SCALE GENOMIC DNA]</scope>
    <source>
        <strain evidence="3 4">CHN_HEN01</strain>
    </source>
</reference>
<dbReference type="GO" id="GO:0005524">
    <property type="term" value="F:ATP binding"/>
    <property type="evidence" value="ECO:0007669"/>
    <property type="project" value="InterPro"/>
</dbReference>
<dbReference type="SUPFAM" id="SSF56112">
    <property type="entry name" value="Protein kinase-like (PK-like)"/>
    <property type="match status" value="1"/>
</dbReference>
<dbReference type="InParanoid" id="A0A1D3DAG7"/>
<dbReference type="Pfam" id="PF00069">
    <property type="entry name" value="Pkinase"/>
    <property type="match status" value="1"/>
</dbReference>
<dbReference type="PROSITE" id="PS00108">
    <property type="entry name" value="PROTEIN_KINASE_ST"/>
    <property type="match status" value="1"/>
</dbReference>
<dbReference type="GO" id="GO:0004674">
    <property type="term" value="F:protein serine/threonine kinase activity"/>
    <property type="evidence" value="ECO:0007669"/>
    <property type="project" value="TreeGrafter"/>
</dbReference>
<dbReference type="Proteomes" id="UP000095192">
    <property type="component" value="Unassembled WGS sequence"/>
</dbReference>
<dbReference type="VEuPathDB" id="ToxoDB:LOC34619899"/>
<dbReference type="SMART" id="SM00220">
    <property type="entry name" value="S_TKc"/>
    <property type="match status" value="1"/>
</dbReference>
<dbReference type="CDD" id="cd00180">
    <property type="entry name" value="PKc"/>
    <property type="match status" value="1"/>
</dbReference>
<dbReference type="InterPro" id="IPR011009">
    <property type="entry name" value="Kinase-like_dom_sf"/>
</dbReference>
<evidence type="ECO:0000259" key="2">
    <source>
        <dbReference type="PROSITE" id="PS50011"/>
    </source>
</evidence>
<dbReference type="AlphaFoldDB" id="A0A1D3DAG7"/>
<dbReference type="PANTHER" id="PTHR44167:SF30">
    <property type="entry name" value="PHOSPHORYLASE KINASE"/>
    <property type="match status" value="1"/>
</dbReference>
<feature type="chain" id="PRO_5008914290" description="Protein kinase domain-containing protein" evidence="1">
    <location>
        <begin position="23"/>
        <end position="458"/>
    </location>
</feature>
<dbReference type="PROSITE" id="PS50011">
    <property type="entry name" value="PROTEIN_KINASE_DOM"/>
    <property type="match status" value="1"/>
</dbReference>
<name>A0A1D3DAG7_9EIME</name>
<comment type="caution">
    <text evidence="3">The sequence shown here is derived from an EMBL/GenBank/DDBJ whole genome shotgun (WGS) entry which is preliminary data.</text>
</comment>
<dbReference type="GO" id="GO:0044773">
    <property type="term" value="P:mitotic DNA damage checkpoint signaling"/>
    <property type="evidence" value="ECO:0007669"/>
    <property type="project" value="TreeGrafter"/>
</dbReference>
<evidence type="ECO:0000313" key="3">
    <source>
        <dbReference type="EMBL" id="OEH80447.1"/>
    </source>
</evidence>
<organism evidence="3 4">
    <name type="scientific">Cyclospora cayetanensis</name>
    <dbReference type="NCBI Taxonomy" id="88456"/>
    <lineage>
        <taxon>Eukaryota</taxon>
        <taxon>Sar</taxon>
        <taxon>Alveolata</taxon>
        <taxon>Apicomplexa</taxon>
        <taxon>Conoidasida</taxon>
        <taxon>Coccidia</taxon>
        <taxon>Eucoccidiorida</taxon>
        <taxon>Eimeriorina</taxon>
        <taxon>Eimeriidae</taxon>
        <taxon>Cyclospora</taxon>
    </lineage>
</organism>
<dbReference type="Gene3D" id="1.10.510.10">
    <property type="entry name" value="Transferase(Phosphotransferase) domain 1"/>
    <property type="match status" value="1"/>
</dbReference>
<feature type="domain" description="Protein kinase" evidence="2">
    <location>
        <begin position="160"/>
        <end position="458"/>
    </location>
</feature>
<evidence type="ECO:0000313" key="4">
    <source>
        <dbReference type="Proteomes" id="UP000095192"/>
    </source>
</evidence>
<dbReference type="PANTHER" id="PTHR44167">
    <property type="entry name" value="OVARIAN-SPECIFIC SERINE/THREONINE-PROTEIN KINASE LOK-RELATED"/>
    <property type="match status" value="1"/>
</dbReference>
<gene>
    <name evidence="3" type="ORF">cyc_03158</name>
</gene>
<protein>
    <recommendedName>
        <fullName evidence="2">Protein kinase domain-containing protein</fullName>
    </recommendedName>
</protein>
<keyword evidence="1" id="KW-0732">Signal</keyword>
<dbReference type="EMBL" id="JROU02000076">
    <property type="protein sequence ID" value="OEH80447.1"/>
    <property type="molecule type" value="Genomic_DNA"/>
</dbReference>
<dbReference type="GO" id="GO:0005634">
    <property type="term" value="C:nucleus"/>
    <property type="evidence" value="ECO:0007669"/>
    <property type="project" value="TreeGrafter"/>
</dbReference>
<dbReference type="InterPro" id="IPR000719">
    <property type="entry name" value="Prot_kinase_dom"/>
</dbReference>
<feature type="signal peptide" evidence="1">
    <location>
        <begin position="1"/>
        <end position="22"/>
    </location>
</feature>